<dbReference type="RefSeq" id="WP_182371042.1">
    <property type="nucleotide sequence ID" value="NZ_CP059139.1"/>
</dbReference>
<feature type="transmembrane region" description="Helical" evidence="2">
    <location>
        <begin position="96"/>
        <end position="115"/>
    </location>
</feature>
<evidence type="ECO:0008006" key="5">
    <source>
        <dbReference type="Google" id="ProtNLM"/>
    </source>
</evidence>
<keyword evidence="4" id="KW-1185">Reference proteome</keyword>
<accession>A0A7G5DTW6</accession>
<keyword evidence="2" id="KW-1133">Transmembrane helix</keyword>
<dbReference type="EMBL" id="CP059139">
    <property type="protein sequence ID" value="QMV65191.1"/>
    <property type="molecule type" value="Genomic_DNA"/>
</dbReference>
<feature type="compositionally biased region" description="Acidic residues" evidence="1">
    <location>
        <begin position="1"/>
        <end position="11"/>
    </location>
</feature>
<dbReference type="Proteomes" id="UP000515276">
    <property type="component" value="Chromosome"/>
</dbReference>
<evidence type="ECO:0000313" key="3">
    <source>
        <dbReference type="EMBL" id="QMV65191.1"/>
    </source>
</evidence>
<organism evidence="3 4">
    <name type="scientific">Pseudomonas berkeleyensis</name>
    <dbReference type="NCBI Taxonomy" id="2726956"/>
    <lineage>
        <taxon>Bacteria</taxon>
        <taxon>Pseudomonadati</taxon>
        <taxon>Pseudomonadota</taxon>
        <taxon>Gammaproteobacteria</taxon>
        <taxon>Pseudomonadales</taxon>
        <taxon>Pseudomonadaceae</taxon>
        <taxon>Pseudomonas</taxon>
    </lineage>
</organism>
<sequence length="154" mass="17316">MSDEPEIIPADDADRSDGLKDVTPTGDKPELKAITAALKQMVEVTQQEHDLKRGDQEVEREKIASNERLGLAAIEAQREFHKEHFGRYNDHLIHRYWFIGAIVLMILVFSGFAIWADAKDLVMDMAKLIIGVSIGAFGGFFYGKSQGKQEPKQK</sequence>
<evidence type="ECO:0000256" key="2">
    <source>
        <dbReference type="SAM" id="Phobius"/>
    </source>
</evidence>
<proteinExistence type="predicted"/>
<name>A0A7G5DTW6_9PSED</name>
<protein>
    <recommendedName>
        <fullName evidence="5">DUF2335 domain-containing protein</fullName>
    </recommendedName>
</protein>
<evidence type="ECO:0000256" key="1">
    <source>
        <dbReference type="SAM" id="MobiDB-lite"/>
    </source>
</evidence>
<feature type="transmembrane region" description="Helical" evidence="2">
    <location>
        <begin position="121"/>
        <end position="142"/>
    </location>
</feature>
<feature type="region of interest" description="Disordered" evidence="1">
    <location>
        <begin position="1"/>
        <end position="27"/>
    </location>
</feature>
<evidence type="ECO:0000313" key="4">
    <source>
        <dbReference type="Proteomes" id="UP000515276"/>
    </source>
</evidence>
<gene>
    <name evidence="3" type="ORF">HS968_09055</name>
</gene>
<reference evidence="3 4" key="1">
    <citation type="journal article" date="2020" name="G3 (Bethesda)">
        <title>CeMbio - The Caenorhabditis elegans Microbiome Resource.</title>
        <authorList>
            <person name="Dirksen P."/>
            <person name="Assie A."/>
            <person name="Zimmermann J."/>
            <person name="Zhang F."/>
            <person name="Tietje A.M."/>
            <person name="Marsh S.A."/>
            <person name="Felix M.A."/>
            <person name="Shapira M."/>
            <person name="Kaleta C."/>
            <person name="Schulenburg H."/>
            <person name="Samuel B."/>
        </authorList>
    </citation>
    <scope>NUCLEOTIDE SEQUENCE [LARGE SCALE GENOMIC DNA]</scope>
    <source>
        <strain evidence="3 4">MSPm1</strain>
    </source>
</reference>
<keyword evidence="2" id="KW-0812">Transmembrane</keyword>
<dbReference type="AlphaFoldDB" id="A0A7G5DTW6"/>
<keyword evidence="2" id="KW-0472">Membrane</keyword>